<evidence type="ECO:0000313" key="1">
    <source>
        <dbReference type="EMBL" id="BDI27980.1"/>
    </source>
</evidence>
<dbReference type="AlphaFoldDB" id="A0A402CRE6"/>
<sequence>MSTAPIFTATPVISSAQISTANTNRDGTGTLADIATGATNGTRIDRITVIATGTTSAGMVRLYIYDGTNNRLWKEVPITAIAPTAAISAFASVLPAQALILPNGYKLRASTHNAETFNVIAEGGSY</sequence>
<dbReference type="Proteomes" id="UP000287394">
    <property type="component" value="Chromosome"/>
</dbReference>
<dbReference type="RefSeq" id="WP_125205815.1">
    <property type="nucleotide sequence ID" value="NZ_AP025739.1"/>
</dbReference>
<keyword evidence="2" id="KW-1185">Reference proteome</keyword>
<dbReference type="EMBL" id="AP025739">
    <property type="protein sequence ID" value="BDI27980.1"/>
    <property type="molecule type" value="Genomic_DNA"/>
</dbReference>
<proteinExistence type="predicted"/>
<dbReference type="KEGG" id="ccot:CCAX7_000310"/>
<name>A0A402CRE6_9BACT</name>
<reference evidence="1 2" key="1">
    <citation type="journal article" date="2019" name="Int. J. Syst. Evol. Microbiol.">
        <title>Capsulimonas corticalis gen. nov., sp. nov., an aerobic capsulated bacterium, of a novel bacterial order, Capsulimonadales ord. nov., of the class Armatimonadia of the phylum Armatimonadetes.</title>
        <authorList>
            <person name="Li J."/>
            <person name="Kudo C."/>
            <person name="Tonouchi A."/>
        </authorList>
    </citation>
    <scope>NUCLEOTIDE SEQUENCE [LARGE SCALE GENOMIC DNA]</scope>
    <source>
        <strain evidence="1 2">AX-7</strain>
    </source>
</reference>
<protein>
    <submittedName>
        <fullName evidence="1">Uncharacterized protein</fullName>
    </submittedName>
</protein>
<dbReference type="OrthoDB" id="8479636at2"/>
<gene>
    <name evidence="1" type="ORF">CCAX7_000310</name>
</gene>
<accession>A0A402CRE6</accession>
<evidence type="ECO:0000313" key="2">
    <source>
        <dbReference type="Proteomes" id="UP000287394"/>
    </source>
</evidence>
<organism evidence="1 2">
    <name type="scientific">Capsulimonas corticalis</name>
    <dbReference type="NCBI Taxonomy" id="2219043"/>
    <lineage>
        <taxon>Bacteria</taxon>
        <taxon>Bacillati</taxon>
        <taxon>Armatimonadota</taxon>
        <taxon>Armatimonadia</taxon>
        <taxon>Capsulimonadales</taxon>
        <taxon>Capsulimonadaceae</taxon>
        <taxon>Capsulimonas</taxon>
    </lineage>
</organism>